<keyword evidence="6" id="KW-0479">Metal-binding</keyword>
<accession>A0A7H9AXZ0</accession>
<dbReference type="GO" id="GO:0019243">
    <property type="term" value="P:methylglyoxal catabolic process to D-lactate via S-lactoyl-glutathione"/>
    <property type="evidence" value="ECO:0007669"/>
    <property type="project" value="UniProtKB-ARBA"/>
</dbReference>
<dbReference type="InterPro" id="IPR001279">
    <property type="entry name" value="Metallo-B-lactamas"/>
</dbReference>
<feature type="domain" description="Metallo-beta-lactamase" evidence="12">
    <location>
        <begin position="23"/>
        <end position="195"/>
    </location>
</feature>
<evidence type="ECO:0000256" key="4">
    <source>
        <dbReference type="ARBA" id="ARBA00006759"/>
    </source>
</evidence>
<evidence type="ECO:0000256" key="6">
    <source>
        <dbReference type="ARBA" id="ARBA00022723"/>
    </source>
</evidence>
<dbReference type="SUPFAM" id="SSF56281">
    <property type="entry name" value="Metallo-hydrolase/oxidoreductase"/>
    <property type="match status" value="1"/>
</dbReference>
<evidence type="ECO:0000256" key="7">
    <source>
        <dbReference type="ARBA" id="ARBA00022801"/>
    </source>
</evidence>
<evidence type="ECO:0000313" key="14">
    <source>
        <dbReference type="Proteomes" id="UP000509704"/>
    </source>
</evidence>
<comment type="catalytic activity">
    <reaction evidence="1">
        <text>an S-(2-hydroxyacyl)glutathione + H2O = a 2-hydroxy carboxylate + glutathione + H(+)</text>
        <dbReference type="Rhea" id="RHEA:21864"/>
        <dbReference type="ChEBI" id="CHEBI:15377"/>
        <dbReference type="ChEBI" id="CHEBI:15378"/>
        <dbReference type="ChEBI" id="CHEBI:57925"/>
        <dbReference type="ChEBI" id="CHEBI:58896"/>
        <dbReference type="ChEBI" id="CHEBI:71261"/>
        <dbReference type="EC" id="3.1.2.6"/>
    </reaction>
</comment>
<evidence type="ECO:0000256" key="1">
    <source>
        <dbReference type="ARBA" id="ARBA00001623"/>
    </source>
</evidence>
<evidence type="ECO:0000256" key="5">
    <source>
        <dbReference type="ARBA" id="ARBA00011917"/>
    </source>
</evidence>
<dbReference type="OrthoDB" id="515692at2759"/>
<evidence type="ECO:0000313" key="13">
    <source>
        <dbReference type="EMBL" id="QLG70639.1"/>
    </source>
</evidence>
<reference evidence="13 14" key="1">
    <citation type="submission" date="2020-07" db="EMBL/GenBank/DDBJ databases">
        <title>The yeast mating-type switching endonuclease HO is a domesticated member of an unorthodox homing genetic element family.</title>
        <authorList>
            <person name="Coughlan A.Y."/>
            <person name="Lombardi L."/>
            <person name="Braun-Galleani S."/>
            <person name="Martos A.R."/>
            <person name="Galeote V."/>
            <person name="Bigey F."/>
            <person name="Dequin S."/>
            <person name="Byrne K.P."/>
            <person name="Wolfe K.H."/>
        </authorList>
    </citation>
    <scope>NUCLEOTIDE SEQUENCE [LARGE SCALE GENOMIC DNA]</scope>
    <source>
        <strain evidence="13 14">NRRL Y-6702</strain>
    </source>
</reference>
<dbReference type="GO" id="GO:0046872">
    <property type="term" value="F:metal ion binding"/>
    <property type="evidence" value="ECO:0007669"/>
    <property type="project" value="UniProtKB-KW"/>
</dbReference>
<dbReference type="Proteomes" id="UP000509704">
    <property type="component" value="Chromosome 1"/>
</dbReference>
<evidence type="ECO:0000256" key="3">
    <source>
        <dbReference type="ARBA" id="ARBA00004963"/>
    </source>
</evidence>
<keyword evidence="8" id="KW-0862">Zinc</keyword>
<dbReference type="InterPro" id="IPR032282">
    <property type="entry name" value="HAGH_C"/>
</dbReference>
<dbReference type="FunFam" id="3.60.15.10:FF:000045">
    <property type="entry name" value="Hydroxyacylglutathione hydrolase"/>
    <property type="match status" value="1"/>
</dbReference>
<dbReference type="PANTHER" id="PTHR11935">
    <property type="entry name" value="BETA LACTAMASE DOMAIN"/>
    <property type="match status" value="1"/>
</dbReference>
<keyword evidence="14" id="KW-1185">Reference proteome</keyword>
<evidence type="ECO:0000256" key="11">
    <source>
        <dbReference type="ARBA" id="ARBA00054750"/>
    </source>
</evidence>
<dbReference type="EC" id="3.1.2.6" evidence="5"/>
<dbReference type="PANTHER" id="PTHR11935:SF94">
    <property type="entry name" value="TENZING NORGAY, ISOFORM C"/>
    <property type="match status" value="1"/>
</dbReference>
<comment type="cofactor">
    <cofactor evidence="2">
        <name>Zn(2+)</name>
        <dbReference type="ChEBI" id="CHEBI:29105"/>
    </cofactor>
</comment>
<evidence type="ECO:0000259" key="12">
    <source>
        <dbReference type="SMART" id="SM00849"/>
    </source>
</evidence>
<dbReference type="SMART" id="SM00849">
    <property type="entry name" value="Lactamase_B"/>
    <property type="match status" value="1"/>
</dbReference>
<dbReference type="AlphaFoldDB" id="A0A7H9AXZ0"/>
<dbReference type="InterPro" id="IPR035680">
    <property type="entry name" value="Clx_II_MBL"/>
</dbReference>
<dbReference type="GeneID" id="59234275"/>
<dbReference type="Pfam" id="PF16123">
    <property type="entry name" value="HAGH_C"/>
    <property type="match status" value="1"/>
</dbReference>
<comment type="function">
    <text evidence="11">Thiolesterase that catalyzes the hydrolysis of S-D-lactoylglutathione to form glutathione and D-lactic acid. Involved in the metabolism of methylglyoxal, a toxic compound for yeast proliferation, by converting methylglyoxal to lactate via S-D-lactoylglutathione by sequential enzyme reactions catalyzed by glyoxalase I and glyoxalase II.</text>
</comment>
<evidence type="ECO:0000256" key="9">
    <source>
        <dbReference type="ARBA" id="ARBA00031044"/>
    </source>
</evidence>
<name>A0A7H9AXZ0_ZYGMR</name>
<comment type="similarity">
    <text evidence="4">Belongs to the metallo-beta-lactamase superfamily. Glyoxalase II family.</text>
</comment>
<keyword evidence="7" id="KW-0378">Hydrolase</keyword>
<evidence type="ECO:0000256" key="2">
    <source>
        <dbReference type="ARBA" id="ARBA00001947"/>
    </source>
</evidence>
<comment type="catalytic activity">
    <reaction evidence="10">
        <text>(R)-S-lactoylglutathione + H2O = (R)-lactate + glutathione + H(+)</text>
        <dbReference type="Rhea" id="RHEA:25245"/>
        <dbReference type="ChEBI" id="CHEBI:15377"/>
        <dbReference type="ChEBI" id="CHEBI:15378"/>
        <dbReference type="ChEBI" id="CHEBI:16004"/>
        <dbReference type="ChEBI" id="CHEBI:57474"/>
        <dbReference type="ChEBI" id="CHEBI:57925"/>
        <dbReference type="EC" id="3.1.2.6"/>
    </reaction>
</comment>
<dbReference type="CDD" id="cd07723">
    <property type="entry name" value="hydroxyacylglutathione_hydrolase_MBL-fold"/>
    <property type="match status" value="1"/>
</dbReference>
<dbReference type="Gene3D" id="3.60.15.10">
    <property type="entry name" value="Ribonuclease Z/Hydroxyacylglutathione hydrolase-like"/>
    <property type="match status" value="1"/>
</dbReference>
<dbReference type="InterPro" id="IPR036866">
    <property type="entry name" value="RibonucZ/Hydroxyglut_hydro"/>
</dbReference>
<dbReference type="EMBL" id="CP058604">
    <property type="protein sequence ID" value="QLG70639.1"/>
    <property type="molecule type" value="Genomic_DNA"/>
</dbReference>
<dbReference type="KEGG" id="zmk:HG535_0A05800"/>
<comment type="pathway">
    <text evidence="3">Secondary metabolite metabolism; methylglyoxal degradation; (R)-lactate from methylglyoxal: step 2/2.</text>
</comment>
<dbReference type="RefSeq" id="XP_037142367.1">
    <property type="nucleotide sequence ID" value="XM_037286472.1"/>
</dbReference>
<sequence>MLFKQIRKMHVKPIKMRWMTGGVNYSYLLSTQDSSQSWLIDPAEAMEVLPALNSAEKSSIQAIVNTHHHYDHAGGNVAVLASLKQTSNHPIKVIGGSRGSPAVTDIPKDLQHYKLGDLDITSIRTPCHTQDSVCYHVIDPETNEQAIFSGDTLFTAGCGRFFEGTGEEMDAALNEKILKGVKEPNWGTTRVFPGHEYTTGNVEFIRKAIYPNVGDNKYFDALEDYCHEHEVTTGKFTLYDELMFNPFMRLDDKLVRKAIGDENCTWSRGRVMDQLRKMKNAA</sequence>
<dbReference type="UniPathway" id="UPA00619">
    <property type="reaction ID" value="UER00676"/>
</dbReference>
<evidence type="ECO:0000256" key="8">
    <source>
        <dbReference type="ARBA" id="ARBA00022833"/>
    </source>
</evidence>
<gene>
    <name evidence="13" type="ORF">HG535_0A05800</name>
</gene>
<dbReference type="GO" id="GO:0004416">
    <property type="term" value="F:hydroxyacylglutathione hydrolase activity"/>
    <property type="evidence" value="ECO:0007669"/>
    <property type="project" value="UniProtKB-EC"/>
</dbReference>
<organism evidence="13 14">
    <name type="scientific">Zygotorulaspora mrakii</name>
    <name type="common">Zygosaccharomyces mrakii</name>
    <dbReference type="NCBI Taxonomy" id="42260"/>
    <lineage>
        <taxon>Eukaryota</taxon>
        <taxon>Fungi</taxon>
        <taxon>Dikarya</taxon>
        <taxon>Ascomycota</taxon>
        <taxon>Saccharomycotina</taxon>
        <taxon>Saccharomycetes</taxon>
        <taxon>Saccharomycetales</taxon>
        <taxon>Saccharomycetaceae</taxon>
        <taxon>Zygotorulaspora</taxon>
    </lineage>
</organism>
<evidence type="ECO:0000256" key="10">
    <source>
        <dbReference type="ARBA" id="ARBA00051397"/>
    </source>
</evidence>
<protein>
    <recommendedName>
        <fullName evidence="5">hydroxyacylglutathione hydrolase</fullName>
        <ecNumber evidence="5">3.1.2.6</ecNumber>
    </recommendedName>
    <alternativeName>
        <fullName evidence="9">Glyoxalase II</fullName>
    </alternativeName>
</protein>
<dbReference type="Pfam" id="PF00753">
    <property type="entry name" value="Lactamase_B"/>
    <property type="match status" value="1"/>
</dbReference>
<proteinExistence type="inferred from homology"/>